<organism evidence="4 5">
    <name type="scientific">Chryseobacterium geocarposphaerae</name>
    <dbReference type="NCBI Taxonomy" id="1416776"/>
    <lineage>
        <taxon>Bacteria</taxon>
        <taxon>Pseudomonadati</taxon>
        <taxon>Bacteroidota</taxon>
        <taxon>Flavobacteriia</taxon>
        <taxon>Flavobacteriales</taxon>
        <taxon>Weeksellaceae</taxon>
        <taxon>Chryseobacterium group</taxon>
        <taxon>Chryseobacterium</taxon>
    </lineage>
</organism>
<evidence type="ECO:0000313" key="5">
    <source>
        <dbReference type="Proteomes" id="UP000228740"/>
    </source>
</evidence>
<feature type="signal peptide" evidence="2">
    <location>
        <begin position="1"/>
        <end position="21"/>
    </location>
</feature>
<comment type="caution">
    <text evidence="4">The sequence shown here is derived from an EMBL/GenBank/DDBJ whole genome shotgun (WGS) entry which is preliminary data.</text>
</comment>
<accession>A0A2M9CBR9</accession>
<keyword evidence="1 2" id="KW-0732">Signal</keyword>
<sequence length="483" mass="53910">MKKTFLFLFLTFIMSWNALRAQNGGSDYIIVLDNGSSMTTQRFESMKLGATKLIQQLLSCNPLNRIALVHYGTGIYNTNNTNYSPKIYIEYDFSNDTFMTQQIERRLDNGDHFHEALGIIGNALDGVSNPDIVSPQTTLNNDPANPLKVVVFTDAERNTGNLSFGSYLVNYDYPTPNTPEAFKYVTDFKVNRNAKFAVIHINPDTPATEAAASIASQGGSYSGPVETNIDDPDYGSPTRLYFPRTSFDMSPSEIDYWVRLGTQICDTSGWGSVNFKYEPNGCGTNMVQTISGSYSLPAGATFTQFKLVARDIVTGQDYGVNFNPVMTSPTDFYYALQPSDFSFPGITDAKFVFILGLQYNYQGNSYDVMSWNGYPYFNYDLLLTSLPNCGMRQAGPSYPVLDENSIQITPNPTNGAIKVILDQKKIEAGKIQIVDLSGKTVYEKTFRDQNTVDIDIHSQKEGVYIIKIISNKNEIFTEKVIKK</sequence>
<dbReference type="Pfam" id="PF00092">
    <property type="entry name" value="VWA"/>
    <property type="match status" value="1"/>
</dbReference>
<protein>
    <submittedName>
        <fullName evidence="4">Putative secreted protein (Por secretion system target)</fullName>
    </submittedName>
</protein>
<dbReference type="NCBIfam" id="TIGR04183">
    <property type="entry name" value="Por_Secre_tail"/>
    <property type="match status" value="1"/>
</dbReference>
<name>A0A2M9CBR9_9FLAO</name>
<evidence type="ECO:0000259" key="3">
    <source>
        <dbReference type="PROSITE" id="PS50234"/>
    </source>
</evidence>
<dbReference type="SUPFAM" id="SSF53300">
    <property type="entry name" value="vWA-like"/>
    <property type="match status" value="1"/>
</dbReference>
<keyword evidence="5" id="KW-1185">Reference proteome</keyword>
<dbReference type="InterPro" id="IPR026444">
    <property type="entry name" value="Secre_tail"/>
</dbReference>
<feature type="chain" id="PRO_5014812393" evidence="2">
    <location>
        <begin position="22"/>
        <end position="483"/>
    </location>
</feature>
<dbReference type="AlphaFoldDB" id="A0A2M9CBR9"/>
<reference evidence="4 5" key="1">
    <citation type="submission" date="2017-11" db="EMBL/GenBank/DDBJ databases">
        <title>Genomic Encyclopedia of Archaeal and Bacterial Type Strains, Phase II (KMG-II): From Individual Species to Whole Genera.</title>
        <authorList>
            <person name="Goeker M."/>
        </authorList>
    </citation>
    <scope>NUCLEOTIDE SEQUENCE [LARGE SCALE GENOMIC DNA]</scope>
    <source>
        <strain evidence="4 5">DSM 27617</strain>
    </source>
</reference>
<evidence type="ECO:0000256" key="1">
    <source>
        <dbReference type="ARBA" id="ARBA00022729"/>
    </source>
</evidence>
<dbReference type="EMBL" id="PGFD01000001">
    <property type="protein sequence ID" value="PJJ68260.1"/>
    <property type="molecule type" value="Genomic_DNA"/>
</dbReference>
<dbReference type="Pfam" id="PF18962">
    <property type="entry name" value="Por_Secre_tail"/>
    <property type="match status" value="1"/>
</dbReference>
<dbReference type="OrthoDB" id="1274819at2"/>
<dbReference type="PROSITE" id="PS50234">
    <property type="entry name" value="VWFA"/>
    <property type="match status" value="1"/>
</dbReference>
<dbReference type="RefSeq" id="WP_100376891.1">
    <property type="nucleotide sequence ID" value="NZ_PGFD01000001.1"/>
</dbReference>
<gene>
    <name evidence="4" type="ORF">CLV73_2297</name>
</gene>
<dbReference type="InterPro" id="IPR036465">
    <property type="entry name" value="vWFA_dom_sf"/>
</dbReference>
<evidence type="ECO:0000313" key="4">
    <source>
        <dbReference type="EMBL" id="PJJ68260.1"/>
    </source>
</evidence>
<feature type="domain" description="VWFA" evidence="3">
    <location>
        <begin position="27"/>
        <end position="264"/>
    </location>
</feature>
<proteinExistence type="predicted"/>
<dbReference type="CDD" id="cd00198">
    <property type="entry name" value="vWFA"/>
    <property type="match status" value="1"/>
</dbReference>
<dbReference type="Proteomes" id="UP000228740">
    <property type="component" value="Unassembled WGS sequence"/>
</dbReference>
<dbReference type="InterPro" id="IPR002035">
    <property type="entry name" value="VWF_A"/>
</dbReference>
<dbReference type="Gene3D" id="3.40.50.410">
    <property type="entry name" value="von Willebrand factor, type A domain"/>
    <property type="match status" value="1"/>
</dbReference>
<evidence type="ECO:0000256" key="2">
    <source>
        <dbReference type="SAM" id="SignalP"/>
    </source>
</evidence>
<dbReference type="Gene3D" id="2.60.40.3080">
    <property type="match status" value="1"/>
</dbReference>